<proteinExistence type="predicted"/>
<accession>A0ABQ5CF10</accession>
<name>A0ABQ5CF10_9ASTR</name>
<reference evidence="1" key="1">
    <citation type="journal article" date="2022" name="Int. J. Mol. Sci.">
        <title>Draft Genome of Tanacetum Coccineum: Genomic Comparison of Closely Related Tanacetum-Family Plants.</title>
        <authorList>
            <person name="Yamashiro T."/>
            <person name="Shiraishi A."/>
            <person name="Nakayama K."/>
            <person name="Satake H."/>
        </authorList>
    </citation>
    <scope>NUCLEOTIDE SEQUENCE</scope>
</reference>
<sequence>MDVKSAFRYGTIEDEEVGYYGTLEETTVLSTTEEGLQAIFATINGHEKLITEDSLRRHLKLYDAKGISSLSNEEIFEHLAHMGSKKTAWDQFSSNIATTLICLATSRKFNFSKFIFEAMVKNLDSPHNFLLYPRQGERQRLFFIDDEEITKDSSKQGRKISQIDEDPTVSLVQDEGIYWIPQEEKVHKKPNDETGVLVQEETPTEINDITCSNEEEFVDPKILHTKFPIVDWESQNLGNMHVYMIIRADGNTSYHKIFKSMLKSFDRHDLEVLHRLVMERFQDNTLEGYNLILWGDLKILVDPEQVDDIWKNQNSEQ</sequence>
<evidence type="ECO:0000313" key="2">
    <source>
        <dbReference type="Proteomes" id="UP001151760"/>
    </source>
</evidence>
<dbReference type="Proteomes" id="UP001151760">
    <property type="component" value="Unassembled WGS sequence"/>
</dbReference>
<gene>
    <name evidence="1" type="ORF">Tco_0895171</name>
</gene>
<comment type="caution">
    <text evidence="1">The sequence shown here is derived from an EMBL/GenBank/DDBJ whole genome shotgun (WGS) entry which is preliminary data.</text>
</comment>
<dbReference type="EMBL" id="BQNB010014197">
    <property type="protein sequence ID" value="GJT25234.1"/>
    <property type="molecule type" value="Genomic_DNA"/>
</dbReference>
<protein>
    <submittedName>
        <fullName evidence="1">Uncharacterized protein</fullName>
    </submittedName>
</protein>
<keyword evidence="2" id="KW-1185">Reference proteome</keyword>
<organism evidence="1 2">
    <name type="scientific">Tanacetum coccineum</name>
    <dbReference type="NCBI Taxonomy" id="301880"/>
    <lineage>
        <taxon>Eukaryota</taxon>
        <taxon>Viridiplantae</taxon>
        <taxon>Streptophyta</taxon>
        <taxon>Embryophyta</taxon>
        <taxon>Tracheophyta</taxon>
        <taxon>Spermatophyta</taxon>
        <taxon>Magnoliopsida</taxon>
        <taxon>eudicotyledons</taxon>
        <taxon>Gunneridae</taxon>
        <taxon>Pentapetalae</taxon>
        <taxon>asterids</taxon>
        <taxon>campanulids</taxon>
        <taxon>Asterales</taxon>
        <taxon>Asteraceae</taxon>
        <taxon>Asteroideae</taxon>
        <taxon>Anthemideae</taxon>
        <taxon>Anthemidinae</taxon>
        <taxon>Tanacetum</taxon>
    </lineage>
</organism>
<evidence type="ECO:0000313" key="1">
    <source>
        <dbReference type="EMBL" id="GJT25234.1"/>
    </source>
</evidence>
<reference evidence="1" key="2">
    <citation type="submission" date="2022-01" db="EMBL/GenBank/DDBJ databases">
        <authorList>
            <person name="Yamashiro T."/>
            <person name="Shiraishi A."/>
            <person name="Satake H."/>
            <person name="Nakayama K."/>
        </authorList>
    </citation>
    <scope>NUCLEOTIDE SEQUENCE</scope>
</reference>